<evidence type="ECO:0000259" key="1">
    <source>
        <dbReference type="Pfam" id="PF18478"/>
    </source>
</evidence>
<dbReference type="InterPro" id="IPR041375">
    <property type="entry name" value="VapC45_PIN-like"/>
</dbReference>
<keyword evidence="3" id="KW-1185">Reference proteome</keyword>
<dbReference type="RefSeq" id="WP_135837585.1">
    <property type="nucleotide sequence ID" value="NZ_SRRO01000001.1"/>
</dbReference>
<name>A0A4Z1CIH1_9ACTN</name>
<reference evidence="2 3" key="1">
    <citation type="submission" date="2019-04" db="EMBL/GenBank/DDBJ databases">
        <title>Three New Species of Nocardioides, Nocardioides euryhalodurans sp. nov., Nocardioides seonyuensis sp. nov. and Nocardioides eburneoflavus sp. nov. Isolated from Soil.</title>
        <authorList>
            <person name="Roh S.G."/>
            <person name="Lee C."/>
            <person name="Kim M.-K."/>
            <person name="Kim S.B."/>
        </authorList>
    </citation>
    <scope>NUCLEOTIDE SEQUENCE [LARGE SCALE GENOMIC DNA]</scope>
    <source>
        <strain evidence="2 3">MMS17-SY213</strain>
    </source>
</reference>
<dbReference type="OrthoDB" id="462742at2"/>
<comment type="caution">
    <text evidence="2">The sequence shown here is derived from an EMBL/GenBank/DDBJ whole genome shotgun (WGS) entry which is preliminary data.</text>
</comment>
<proteinExistence type="predicted"/>
<evidence type="ECO:0000313" key="2">
    <source>
        <dbReference type="EMBL" id="TGN63043.1"/>
    </source>
</evidence>
<evidence type="ECO:0000313" key="3">
    <source>
        <dbReference type="Proteomes" id="UP000297496"/>
    </source>
</evidence>
<dbReference type="Pfam" id="PF18478">
    <property type="entry name" value="PIN_10"/>
    <property type="match status" value="1"/>
</dbReference>
<protein>
    <recommendedName>
        <fullName evidence="1">VapC45 PIN like domain-containing protein</fullName>
    </recommendedName>
</protein>
<accession>A0A4Z1CIH1</accession>
<dbReference type="EMBL" id="SRRO01000001">
    <property type="protein sequence ID" value="TGN63043.1"/>
    <property type="molecule type" value="Genomic_DNA"/>
</dbReference>
<feature type="domain" description="VapC45 PIN like" evidence="1">
    <location>
        <begin position="7"/>
        <end position="80"/>
    </location>
</feature>
<organism evidence="2 3">
    <name type="scientific">Nocardioides eburneiflavus</name>
    <dbReference type="NCBI Taxonomy" id="2518372"/>
    <lineage>
        <taxon>Bacteria</taxon>
        <taxon>Bacillati</taxon>
        <taxon>Actinomycetota</taxon>
        <taxon>Actinomycetes</taxon>
        <taxon>Propionibacteriales</taxon>
        <taxon>Nocardioidaceae</taxon>
        <taxon>Nocardioides</taxon>
    </lineage>
</organism>
<gene>
    <name evidence="2" type="ORF">EXE59_03095</name>
</gene>
<dbReference type="AlphaFoldDB" id="A0A4Z1CIH1"/>
<sequence length="131" mass="14716">MSSDMQPEFSLDRSLGNVSARKLREEGQIVHLIADHYPDDAQEIADEDWISEGCRRGWVLLSTDRRIRYRAQELAALQDGLLVCLADGNANLDTISATLLRAMPAIGRAVSRQATGFWHVYGDGTIKRMWL</sequence>
<dbReference type="Proteomes" id="UP000297496">
    <property type="component" value="Unassembled WGS sequence"/>
</dbReference>